<dbReference type="RefSeq" id="XP_664044.1">
    <property type="nucleotide sequence ID" value="XM_658952.1"/>
</dbReference>
<reference evidence="3" key="2">
    <citation type="journal article" date="2009" name="Fungal Genet. Biol.">
        <title>The 2008 update of the Aspergillus nidulans genome annotation: a community effort.</title>
        <authorList>
            <person name="Wortman J.R."/>
            <person name="Gilsenan J.M."/>
            <person name="Joardar V."/>
            <person name="Deegan J."/>
            <person name="Clutterbuck J."/>
            <person name="Andersen M.R."/>
            <person name="Archer D."/>
            <person name="Bencina M."/>
            <person name="Braus G."/>
            <person name="Coutinho P."/>
            <person name="von Dohren H."/>
            <person name="Doonan J."/>
            <person name="Driessen A.J."/>
            <person name="Durek P."/>
            <person name="Espeso E."/>
            <person name="Fekete E."/>
            <person name="Flipphi M."/>
            <person name="Estrada C.G."/>
            <person name="Geysens S."/>
            <person name="Goldman G."/>
            <person name="de Groot P.W."/>
            <person name="Hansen K."/>
            <person name="Harris S.D."/>
            <person name="Heinekamp T."/>
            <person name="Helmstaedt K."/>
            <person name="Henrissat B."/>
            <person name="Hofmann G."/>
            <person name="Homan T."/>
            <person name="Horio T."/>
            <person name="Horiuchi H."/>
            <person name="James S."/>
            <person name="Jones M."/>
            <person name="Karaffa L."/>
            <person name="Karanyi Z."/>
            <person name="Kato M."/>
            <person name="Keller N."/>
            <person name="Kelly D.E."/>
            <person name="Kiel J.A."/>
            <person name="Kim J.M."/>
            <person name="van der Klei I.J."/>
            <person name="Klis F.M."/>
            <person name="Kovalchuk A."/>
            <person name="Krasevec N."/>
            <person name="Kubicek C.P."/>
            <person name="Liu B."/>
            <person name="Maccabe A."/>
            <person name="Meyer V."/>
            <person name="Mirabito P."/>
            <person name="Miskei M."/>
            <person name="Mos M."/>
            <person name="Mullins J."/>
            <person name="Nelson D.R."/>
            <person name="Nielsen J."/>
            <person name="Oakley B.R."/>
            <person name="Osmani S.A."/>
            <person name="Pakula T."/>
            <person name="Paszewski A."/>
            <person name="Paulsen I."/>
            <person name="Pilsyk S."/>
            <person name="Pocsi I."/>
            <person name="Punt P.J."/>
            <person name="Ram A.F."/>
            <person name="Ren Q."/>
            <person name="Robellet X."/>
            <person name="Robson G."/>
            <person name="Seiboth B."/>
            <person name="van Solingen P."/>
            <person name="Specht T."/>
            <person name="Sun J."/>
            <person name="Taheri-Talesh N."/>
            <person name="Takeshita N."/>
            <person name="Ussery D."/>
            <person name="vanKuyk P.A."/>
            <person name="Visser H."/>
            <person name="van de Vondervoort P.J."/>
            <person name="de Vries R.P."/>
            <person name="Walton J."/>
            <person name="Xiang X."/>
            <person name="Xiong Y."/>
            <person name="Zeng A.P."/>
            <person name="Brandt B.W."/>
            <person name="Cornell M.J."/>
            <person name="van den Hondel C.A."/>
            <person name="Visser J."/>
            <person name="Oliver S.G."/>
            <person name="Turner G."/>
        </authorList>
    </citation>
    <scope>GENOME REANNOTATION</scope>
    <source>
        <strain evidence="3">FGSC A4 / ATCC 38163 / CBS 112.46 / NRRL 194 / M139</strain>
    </source>
</reference>
<name>Q5AZ40_EMENI</name>
<sequence>MESAGLTFLNTTGASLSTATAKRMRAHITRANFAKRRQRLAIAGASESNAKRRQRGLNQTEEEDGAPSLRLAPCNPSNIEAFHQIQELVFLEGRHTPGSASEAAWFNLIASEPALVEASLAVAVRQWSPDNSCQSKADYHSYTAVRLIKQRITSIATPSDGVLGAVITMALGASLVHDDIAWKIHMDGLARIVSERVSRGPHSLPAWFIDLIVQWVYLRLWLSVANPA</sequence>
<dbReference type="AlphaFoldDB" id="Q5AZ40"/>
<protein>
    <submittedName>
        <fullName evidence="2">Uncharacterized protein</fullName>
    </submittedName>
</protein>
<accession>Q5AZ40</accession>
<keyword evidence="3" id="KW-1185">Reference proteome</keyword>
<dbReference type="GeneID" id="2871338"/>
<gene>
    <name evidence="2" type="ORF">ANIA_06440</name>
</gene>
<dbReference type="EMBL" id="BN001301">
    <property type="protein sequence ID" value="CBF69468.1"/>
    <property type="molecule type" value="Genomic_DNA"/>
</dbReference>
<dbReference type="KEGG" id="ani:ANIA_06440"/>
<dbReference type="HOGENOM" id="CLU_1214746_0_0_1"/>
<evidence type="ECO:0000256" key="1">
    <source>
        <dbReference type="SAM" id="MobiDB-lite"/>
    </source>
</evidence>
<reference evidence="3" key="1">
    <citation type="journal article" date="2005" name="Nature">
        <title>Sequencing of Aspergillus nidulans and comparative analysis with A. fumigatus and A. oryzae.</title>
        <authorList>
            <person name="Galagan J.E."/>
            <person name="Calvo S.E."/>
            <person name="Cuomo C."/>
            <person name="Ma L.J."/>
            <person name="Wortman J.R."/>
            <person name="Batzoglou S."/>
            <person name="Lee S.I."/>
            <person name="Basturkmen M."/>
            <person name="Spevak C.C."/>
            <person name="Clutterbuck J."/>
            <person name="Kapitonov V."/>
            <person name="Jurka J."/>
            <person name="Scazzocchio C."/>
            <person name="Farman M."/>
            <person name="Butler J."/>
            <person name="Purcell S."/>
            <person name="Harris S."/>
            <person name="Braus G.H."/>
            <person name="Draht O."/>
            <person name="Busch S."/>
            <person name="D'Enfert C."/>
            <person name="Bouchier C."/>
            <person name="Goldman G.H."/>
            <person name="Bell-Pedersen D."/>
            <person name="Griffiths-Jones S."/>
            <person name="Doonan J.H."/>
            <person name="Yu J."/>
            <person name="Vienken K."/>
            <person name="Pain A."/>
            <person name="Freitag M."/>
            <person name="Selker E.U."/>
            <person name="Archer D.B."/>
            <person name="Penalva M.A."/>
            <person name="Oakley B.R."/>
            <person name="Momany M."/>
            <person name="Tanaka T."/>
            <person name="Kumagai T."/>
            <person name="Asai K."/>
            <person name="Machida M."/>
            <person name="Nierman W.C."/>
            <person name="Denning D.W."/>
            <person name="Caddick M."/>
            <person name="Hynes M."/>
            <person name="Paoletti M."/>
            <person name="Fischer R."/>
            <person name="Miller B."/>
            <person name="Dyer P."/>
            <person name="Sachs M.S."/>
            <person name="Osmani S.A."/>
            <person name="Birren B.W."/>
        </authorList>
    </citation>
    <scope>NUCLEOTIDE SEQUENCE [LARGE SCALE GENOMIC DNA]</scope>
    <source>
        <strain evidence="3">FGSC A4 / ATCC 38163 / CBS 112.46 / NRRL 194 / M139</strain>
    </source>
</reference>
<dbReference type="Proteomes" id="UP000000560">
    <property type="component" value="Chromosome I"/>
</dbReference>
<accession>C8V0E5</accession>
<proteinExistence type="predicted"/>
<evidence type="ECO:0000313" key="3">
    <source>
        <dbReference type="Proteomes" id="UP000000560"/>
    </source>
</evidence>
<dbReference type="OrthoDB" id="4158087at2759"/>
<dbReference type="OMA" id="RESTWHA"/>
<dbReference type="InterPro" id="IPR021858">
    <property type="entry name" value="Fun_TF"/>
</dbReference>
<evidence type="ECO:0000313" key="2">
    <source>
        <dbReference type="EMBL" id="CBF69468.1"/>
    </source>
</evidence>
<dbReference type="Pfam" id="PF11951">
    <property type="entry name" value="Fungal_trans_2"/>
    <property type="match status" value="1"/>
</dbReference>
<feature type="region of interest" description="Disordered" evidence="1">
    <location>
        <begin position="44"/>
        <end position="69"/>
    </location>
</feature>
<dbReference type="eggNOG" id="ENOG502SQQE">
    <property type="taxonomic scope" value="Eukaryota"/>
</dbReference>
<organism evidence="2 3">
    <name type="scientific">Emericella nidulans (strain FGSC A4 / ATCC 38163 / CBS 112.46 / NRRL 194 / M139)</name>
    <name type="common">Aspergillus nidulans</name>
    <dbReference type="NCBI Taxonomy" id="227321"/>
    <lineage>
        <taxon>Eukaryota</taxon>
        <taxon>Fungi</taxon>
        <taxon>Dikarya</taxon>
        <taxon>Ascomycota</taxon>
        <taxon>Pezizomycotina</taxon>
        <taxon>Eurotiomycetes</taxon>
        <taxon>Eurotiomycetidae</taxon>
        <taxon>Eurotiales</taxon>
        <taxon>Aspergillaceae</taxon>
        <taxon>Aspergillus</taxon>
        <taxon>Aspergillus subgen. Nidulantes</taxon>
    </lineage>
</organism>
<dbReference type="InParanoid" id="Q5AZ40"/>